<protein>
    <submittedName>
        <fullName evidence="2">Phage virion morphogenesis protein</fullName>
    </submittedName>
</protein>
<evidence type="ECO:0000256" key="1">
    <source>
        <dbReference type="SAM" id="MobiDB-lite"/>
    </source>
</evidence>
<organism evidence="2 3">
    <name type="scientific">Bacteroides fragilis</name>
    <dbReference type="NCBI Taxonomy" id="817"/>
    <lineage>
        <taxon>Bacteria</taxon>
        <taxon>Pseudomonadati</taxon>
        <taxon>Bacteroidota</taxon>
        <taxon>Bacteroidia</taxon>
        <taxon>Bacteroidales</taxon>
        <taxon>Bacteroidaceae</taxon>
        <taxon>Bacteroides</taxon>
    </lineage>
</organism>
<gene>
    <name evidence="2" type="ORF">FOC69_05680</name>
</gene>
<sequence>MPQTPDVTEMIGQRLKQAVRLIEYDLPRMVGKTARDHFRDNFRQGGFVNGGLHRWKDVKRRDPDSKWYGFEYKAEKRTSYKFKRDPKTGRTRKADKQKQLNFSPTATRRPVLLSKRLELMRSITSRPGRGWVAITTDKPYAGVQNHGGIIKVFGKHPVKLPARPFIGASRELENEVTRLVRKELDRVFKQ</sequence>
<accession>A0AAP9NBZ6</accession>
<evidence type="ECO:0000313" key="3">
    <source>
        <dbReference type="Proteomes" id="UP000501467"/>
    </source>
</evidence>
<reference evidence="2 3" key="1">
    <citation type="submission" date="2020-05" db="EMBL/GenBank/DDBJ databases">
        <title>FDA dAtabase for Regulatory Grade micrObial Sequences (FDA-ARGOS): Supporting development and validation of Infectious Disease Dx tests.</title>
        <authorList>
            <person name="Bojja K."/>
            <person name="Kessler A."/>
            <person name="Tallon L."/>
            <person name="Sadzewicz L."/>
            <person name="Zhao X."/>
            <person name="Vavikolanu K."/>
            <person name="Mehta A."/>
            <person name="Aluvathingal J."/>
            <person name="Nadendla S."/>
            <person name="Myers T."/>
            <person name="Yan Y."/>
            <person name="Sichtig H."/>
        </authorList>
    </citation>
    <scope>NUCLEOTIDE SEQUENCE [LARGE SCALE GENOMIC DNA]</scope>
    <source>
        <strain evidence="2 3">FDAARGOS_763</strain>
    </source>
</reference>
<dbReference type="EMBL" id="CP054003">
    <property type="protein sequence ID" value="QKH83870.1"/>
    <property type="molecule type" value="Genomic_DNA"/>
</dbReference>
<name>A0AAP9NBZ6_BACFG</name>
<dbReference type="Proteomes" id="UP000501467">
    <property type="component" value="Chromosome"/>
</dbReference>
<feature type="region of interest" description="Disordered" evidence="1">
    <location>
        <begin position="83"/>
        <end position="105"/>
    </location>
</feature>
<proteinExistence type="predicted"/>
<dbReference type="Pfam" id="PF05069">
    <property type="entry name" value="Phage_tail_S"/>
    <property type="match status" value="1"/>
</dbReference>
<feature type="compositionally biased region" description="Basic and acidic residues" evidence="1">
    <location>
        <begin position="83"/>
        <end position="98"/>
    </location>
</feature>
<dbReference type="InterPro" id="IPR006522">
    <property type="entry name" value="Phage_virion_morphogenesis"/>
</dbReference>
<dbReference type="RefSeq" id="WP_005776931.1">
    <property type="nucleotide sequence ID" value="NZ_CP054003.1"/>
</dbReference>
<evidence type="ECO:0000313" key="2">
    <source>
        <dbReference type="EMBL" id="QKH83870.1"/>
    </source>
</evidence>
<dbReference type="AlphaFoldDB" id="A0AAP9NBZ6"/>